<dbReference type="PANTHER" id="PTHR43471:SF1">
    <property type="entry name" value="ABC TRANSPORTER PERMEASE PROTEIN NOSY-RELATED"/>
    <property type="match status" value="1"/>
</dbReference>
<organism evidence="2 3">
    <name type="scientific">Natrialba asiatica (strain ATCC 700177 / DSM 12278 / JCM 9576 / FERM P-10747 / NBRC 102637 / 172P1)</name>
    <dbReference type="NCBI Taxonomy" id="29540"/>
    <lineage>
        <taxon>Archaea</taxon>
        <taxon>Methanobacteriati</taxon>
        <taxon>Methanobacteriota</taxon>
        <taxon>Stenosarchaea group</taxon>
        <taxon>Halobacteria</taxon>
        <taxon>Halobacteriales</taxon>
        <taxon>Natrialbaceae</taxon>
        <taxon>Natrialba</taxon>
    </lineage>
</organism>
<feature type="transmembrane region" description="Helical" evidence="1">
    <location>
        <begin position="254"/>
        <end position="274"/>
    </location>
</feature>
<evidence type="ECO:0000313" key="3">
    <source>
        <dbReference type="Proteomes" id="UP000011554"/>
    </source>
</evidence>
<dbReference type="AlphaFoldDB" id="M0AVJ2"/>
<feature type="transmembrane region" description="Helical" evidence="1">
    <location>
        <begin position="20"/>
        <end position="38"/>
    </location>
</feature>
<dbReference type="OrthoDB" id="86287at2157"/>
<dbReference type="RefSeq" id="WP_006108578.1">
    <property type="nucleotide sequence ID" value="NZ_AOIO01000021.1"/>
</dbReference>
<dbReference type="Pfam" id="PF12679">
    <property type="entry name" value="ABC2_membrane_2"/>
    <property type="match status" value="1"/>
</dbReference>
<dbReference type="PATRIC" id="fig|29540.5.peg.1578"/>
<accession>M0AVJ2</accession>
<dbReference type="GO" id="GO:0005886">
    <property type="term" value="C:plasma membrane"/>
    <property type="evidence" value="ECO:0007669"/>
    <property type="project" value="UniProtKB-SubCell"/>
</dbReference>
<keyword evidence="1" id="KW-0472">Membrane</keyword>
<name>M0AVJ2_NATA1</name>
<feature type="transmembrane region" description="Helical" evidence="1">
    <location>
        <begin position="111"/>
        <end position="136"/>
    </location>
</feature>
<comment type="caution">
    <text evidence="2">The sequence shown here is derived from an EMBL/GenBank/DDBJ whole genome shotgun (WGS) entry which is preliminary data.</text>
</comment>
<feature type="transmembrane region" description="Helical" evidence="1">
    <location>
        <begin position="174"/>
        <end position="196"/>
    </location>
</feature>
<gene>
    <name evidence="2" type="ORF">C481_07756</name>
</gene>
<feature type="transmembrane region" description="Helical" evidence="1">
    <location>
        <begin position="58"/>
        <end position="79"/>
    </location>
</feature>
<evidence type="ECO:0000313" key="2">
    <source>
        <dbReference type="EMBL" id="ELZ02545.1"/>
    </source>
</evidence>
<dbReference type="STRING" id="29540.C481_07756"/>
<proteinExistence type="predicted"/>
<keyword evidence="1" id="KW-0812">Transmembrane</keyword>
<reference evidence="2 3" key="1">
    <citation type="journal article" date="2014" name="PLoS Genet.">
        <title>Phylogenetically driven sequencing of extremely halophilic archaea reveals strategies for static and dynamic osmo-response.</title>
        <authorList>
            <person name="Becker E.A."/>
            <person name="Seitzer P.M."/>
            <person name="Tritt A."/>
            <person name="Larsen D."/>
            <person name="Krusor M."/>
            <person name="Yao A.I."/>
            <person name="Wu D."/>
            <person name="Madern D."/>
            <person name="Eisen J.A."/>
            <person name="Darling A.E."/>
            <person name="Facciotti M.T."/>
        </authorList>
    </citation>
    <scope>NUCLEOTIDE SEQUENCE [LARGE SCALE GENOMIC DNA]</scope>
    <source>
        <strain evidence="2 3">DSM 12278</strain>
    </source>
</reference>
<keyword evidence="3" id="KW-1185">Reference proteome</keyword>
<dbReference type="PANTHER" id="PTHR43471">
    <property type="entry name" value="ABC TRANSPORTER PERMEASE"/>
    <property type="match status" value="1"/>
</dbReference>
<dbReference type="GO" id="GO:0140359">
    <property type="term" value="F:ABC-type transporter activity"/>
    <property type="evidence" value="ECO:0007669"/>
    <property type="project" value="InterPro"/>
</dbReference>
<sequence length="280" mass="30511">MSVADVIWKDFLNVRRSKGIWIAGSTYAVFAGLFLLIQRNQLRFYETGREGVIATVSQVNSLGSFFVPIVAFVVAYLAIAGERETGSAKLELGLPNTRRDVLIGKFISRSFVMVLSVVLAYAVVVAILLLTSYPVFPGPTLLALFGLMTLYTIAYVAIAIGISAAVATKARAAAVGFGVYFVLNVLLLFTTLGNLIRRLHVGVFGFSETPILYQFASQFVPNEGILVGIQSITGQSVTGRELPSSTAFYVQPEFMPVVLCVWIVVPLVVGYYRFRRADVS</sequence>
<dbReference type="EMBL" id="AOIO01000021">
    <property type="protein sequence ID" value="ELZ02545.1"/>
    <property type="molecule type" value="Genomic_DNA"/>
</dbReference>
<dbReference type="Proteomes" id="UP000011554">
    <property type="component" value="Unassembled WGS sequence"/>
</dbReference>
<feature type="transmembrane region" description="Helical" evidence="1">
    <location>
        <begin position="142"/>
        <end position="167"/>
    </location>
</feature>
<keyword evidence="1" id="KW-1133">Transmembrane helix</keyword>
<protein>
    <submittedName>
        <fullName evidence="2">Copper ABC transporter permease</fullName>
    </submittedName>
</protein>
<evidence type="ECO:0000256" key="1">
    <source>
        <dbReference type="SAM" id="Phobius"/>
    </source>
</evidence>
<dbReference type="eggNOG" id="arCOG02438">
    <property type="taxonomic scope" value="Archaea"/>
</dbReference>